<dbReference type="AlphaFoldDB" id="A0A444ZLZ7"/>
<evidence type="ECO:0000313" key="2">
    <source>
        <dbReference type="Proteomes" id="UP000289738"/>
    </source>
</evidence>
<dbReference type="Proteomes" id="UP000289738">
    <property type="component" value="Chromosome B04"/>
</dbReference>
<gene>
    <name evidence="1" type="ORF">Ahy_B04g071925</name>
</gene>
<evidence type="ECO:0000313" key="1">
    <source>
        <dbReference type="EMBL" id="RYR15200.1"/>
    </source>
</evidence>
<reference evidence="1 2" key="1">
    <citation type="submission" date="2019-01" db="EMBL/GenBank/DDBJ databases">
        <title>Sequencing of cultivated peanut Arachis hypogaea provides insights into genome evolution and oil improvement.</title>
        <authorList>
            <person name="Chen X."/>
        </authorList>
    </citation>
    <scope>NUCLEOTIDE SEQUENCE [LARGE SCALE GENOMIC DNA]</scope>
    <source>
        <strain evidence="2">cv. Fuhuasheng</strain>
        <tissue evidence="1">Leaves</tissue>
    </source>
</reference>
<proteinExistence type="predicted"/>
<name>A0A444ZLZ7_ARAHY</name>
<comment type="caution">
    <text evidence="1">The sequence shown here is derived from an EMBL/GenBank/DDBJ whole genome shotgun (WGS) entry which is preliminary data.</text>
</comment>
<protein>
    <submittedName>
        <fullName evidence="1">Uncharacterized protein</fullName>
    </submittedName>
</protein>
<keyword evidence="2" id="KW-1185">Reference proteome</keyword>
<dbReference type="EMBL" id="SDMP01000014">
    <property type="protein sequence ID" value="RYR15200.1"/>
    <property type="molecule type" value="Genomic_DNA"/>
</dbReference>
<accession>A0A444ZLZ7</accession>
<organism evidence="1 2">
    <name type="scientific">Arachis hypogaea</name>
    <name type="common">Peanut</name>
    <dbReference type="NCBI Taxonomy" id="3818"/>
    <lineage>
        <taxon>Eukaryota</taxon>
        <taxon>Viridiplantae</taxon>
        <taxon>Streptophyta</taxon>
        <taxon>Embryophyta</taxon>
        <taxon>Tracheophyta</taxon>
        <taxon>Spermatophyta</taxon>
        <taxon>Magnoliopsida</taxon>
        <taxon>eudicotyledons</taxon>
        <taxon>Gunneridae</taxon>
        <taxon>Pentapetalae</taxon>
        <taxon>rosids</taxon>
        <taxon>fabids</taxon>
        <taxon>Fabales</taxon>
        <taxon>Fabaceae</taxon>
        <taxon>Papilionoideae</taxon>
        <taxon>50 kb inversion clade</taxon>
        <taxon>dalbergioids sensu lato</taxon>
        <taxon>Dalbergieae</taxon>
        <taxon>Pterocarpus clade</taxon>
        <taxon>Arachis</taxon>
    </lineage>
</organism>
<sequence length="97" mass="11371">MFQFIAPRLMDLEEGSGTEESDLDLLKKALIIDSHENNKHPSKMENESEEQEHIVMSRNKWSSIVYRRGQKQLTRLFLKEAEHALQLSQNEQDFTVP</sequence>